<reference evidence="2 3" key="1">
    <citation type="submission" date="2016-10" db="EMBL/GenBank/DDBJ databases">
        <authorList>
            <person name="de Groot N.N."/>
        </authorList>
    </citation>
    <scope>NUCLEOTIDE SEQUENCE [LARGE SCALE GENOMIC DNA]</scope>
    <source>
        <strain evidence="2 3">DSM 19938</strain>
    </source>
</reference>
<evidence type="ECO:0000256" key="1">
    <source>
        <dbReference type="PIRSR" id="PIRSR005902-1"/>
    </source>
</evidence>
<dbReference type="InterPro" id="IPR032466">
    <property type="entry name" value="Metal_Hydrolase"/>
</dbReference>
<dbReference type="SUPFAM" id="SSF51556">
    <property type="entry name" value="Metallo-dependent hydrolases"/>
    <property type="match status" value="1"/>
</dbReference>
<feature type="binding site" evidence="1">
    <location>
        <position position="105"/>
    </location>
    <ligand>
        <name>a divalent metal cation</name>
        <dbReference type="ChEBI" id="CHEBI:60240"/>
        <label>2</label>
    </ligand>
</feature>
<dbReference type="Proteomes" id="UP000199532">
    <property type="component" value="Unassembled WGS sequence"/>
</dbReference>
<dbReference type="InterPro" id="IPR001130">
    <property type="entry name" value="TatD-like"/>
</dbReference>
<name>A0A1H6W7G6_9BACT</name>
<proteinExistence type="predicted"/>
<evidence type="ECO:0000313" key="3">
    <source>
        <dbReference type="Proteomes" id="UP000199532"/>
    </source>
</evidence>
<dbReference type="GO" id="GO:0046872">
    <property type="term" value="F:metal ion binding"/>
    <property type="evidence" value="ECO:0007669"/>
    <property type="project" value="UniProtKB-KW"/>
</dbReference>
<dbReference type="GO" id="GO:0016788">
    <property type="term" value="F:hydrolase activity, acting on ester bonds"/>
    <property type="evidence" value="ECO:0007669"/>
    <property type="project" value="InterPro"/>
</dbReference>
<dbReference type="PANTHER" id="PTHR46124">
    <property type="entry name" value="D-AMINOACYL-TRNA DEACYLASE"/>
    <property type="match status" value="1"/>
</dbReference>
<keyword evidence="1" id="KW-0479">Metal-binding</keyword>
<dbReference type="PIRSF" id="PIRSF005902">
    <property type="entry name" value="DNase_TatD"/>
    <property type="match status" value="1"/>
</dbReference>
<dbReference type="Gene3D" id="3.20.20.140">
    <property type="entry name" value="Metal-dependent hydrolases"/>
    <property type="match status" value="1"/>
</dbReference>
<dbReference type="OrthoDB" id="664222at2"/>
<feature type="binding site" evidence="1">
    <location>
        <position position="70"/>
    </location>
    <ligand>
        <name>a divalent metal cation</name>
        <dbReference type="ChEBI" id="CHEBI:60240"/>
        <label>1</label>
    </ligand>
</feature>
<dbReference type="STRING" id="408657.SAMN04487995_3210"/>
<dbReference type="PANTHER" id="PTHR46124:SF2">
    <property type="entry name" value="D-AMINOACYL-TRNA DEACYLASE"/>
    <property type="match status" value="1"/>
</dbReference>
<feature type="binding site" evidence="1">
    <location>
        <position position="127"/>
    </location>
    <ligand>
        <name>a divalent metal cation</name>
        <dbReference type="ChEBI" id="CHEBI:60240"/>
        <label>2</label>
    </ligand>
</feature>
<sequence>MYYNIHTHPHSVSEDVLFIENLYKNFDHEIMGRKVSMGLHPWYLNADYLDEQIINLAENAEKSEVLAIGECGLDKLSSTDWDLQLKAFQLQIKLARNLNKPLIIHCVRAFSEVLAQLKTVNVPVIFHGINNKLSLIQPVIDAGYYLSFGKSLLGGNAAILNTFKITPLEQIFLETDDADIDIREIYKSAAVVKEISEKEIVLQLEKNFLNVFHY</sequence>
<dbReference type="Pfam" id="PF01026">
    <property type="entry name" value="TatD_DNase"/>
    <property type="match status" value="1"/>
</dbReference>
<protein>
    <submittedName>
        <fullName evidence="2">TatD DNase family protein</fullName>
    </submittedName>
</protein>
<keyword evidence="3" id="KW-1185">Reference proteome</keyword>
<dbReference type="AlphaFoldDB" id="A0A1H6W7G6"/>
<dbReference type="RefSeq" id="WP_090336749.1">
    <property type="nucleotide sequence ID" value="NZ_FNXY01000005.1"/>
</dbReference>
<accession>A0A1H6W7G6</accession>
<gene>
    <name evidence="2" type="ORF">SAMN04487995_3210</name>
</gene>
<feature type="binding site" evidence="1">
    <location>
        <position position="176"/>
    </location>
    <ligand>
        <name>a divalent metal cation</name>
        <dbReference type="ChEBI" id="CHEBI:60240"/>
        <label>1</label>
    </ligand>
</feature>
<organism evidence="2 3">
    <name type="scientific">Dyadobacter koreensis</name>
    <dbReference type="NCBI Taxonomy" id="408657"/>
    <lineage>
        <taxon>Bacteria</taxon>
        <taxon>Pseudomonadati</taxon>
        <taxon>Bacteroidota</taxon>
        <taxon>Cytophagia</taxon>
        <taxon>Cytophagales</taxon>
        <taxon>Spirosomataceae</taxon>
        <taxon>Dyadobacter</taxon>
    </lineage>
</organism>
<evidence type="ECO:0000313" key="2">
    <source>
        <dbReference type="EMBL" id="SEJ10007.1"/>
    </source>
</evidence>
<dbReference type="EMBL" id="FNXY01000005">
    <property type="protein sequence ID" value="SEJ10007.1"/>
    <property type="molecule type" value="Genomic_DNA"/>
</dbReference>